<evidence type="ECO:0000259" key="14">
    <source>
        <dbReference type="PROSITE" id="PS50259"/>
    </source>
</evidence>
<dbReference type="InterPro" id="IPR011500">
    <property type="entry name" value="GPCR_3_9-Cys_dom"/>
</dbReference>
<feature type="transmembrane region" description="Helical" evidence="12">
    <location>
        <begin position="644"/>
        <end position="668"/>
    </location>
</feature>
<evidence type="ECO:0000256" key="11">
    <source>
        <dbReference type="ARBA" id="ARBA00023224"/>
    </source>
</evidence>
<dbReference type="InterPro" id="IPR001828">
    <property type="entry name" value="ANF_lig-bd_rcpt"/>
</dbReference>
<evidence type="ECO:0000313" key="15">
    <source>
        <dbReference type="Ensembl" id="ENSACIP00000014557.1"/>
    </source>
</evidence>
<dbReference type="Gene3D" id="3.40.50.2300">
    <property type="match status" value="4"/>
</dbReference>
<keyword evidence="6 12" id="KW-1133">Transmembrane helix</keyword>
<dbReference type="InterPro" id="IPR038550">
    <property type="entry name" value="GPCR_3_9-Cys_sf"/>
</dbReference>
<evidence type="ECO:0000256" key="13">
    <source>
        <dbReference type="SAM" id="SignalP"/>
    </source>
</evidence>
<evidence type="ECO:0000256" key="9">
    <source>
        <dbReference type="ARBA" id="ARBA00023170"/>
    </source>
</evidence>
<evidence type="ECO:0000256" key="12">
    <source>
        <dbReference type="SAM" id="Phobius"/>
    </source>
</evidence>
<dbReference type="InterPro" id="IPR017979">
    <property type="entry name" value="GPCR_3_CS"/>
</dbReference>
<dbReference type="CDD" id="cd15283">
    <property type="entry name" value="7tmC_V2R_pheromone"/>
    <property type="match status" value="1"/>
</dbReference>
<proteinExistence type="inferred from homology"/>
<protein>
    <submittedName>
        <fullName evidence="15">Olfactory receptor C family, v3</fullName>
    </submittedName>
</protein>
<dbReference type="Pfam" id="PF07562">
    <property type="entry name" value="NCD3G"/>
    <property type="match status" value="1"/>
</dbReference>
<evidence type="ECO:0000313" key="16">
    <source>
        <dbReference type="Proteomes" id="UP000261340"/>
    </source>
</evidence>
<evidence type="ECO:0000256" key="8">
    <source>
        <dbReference type="ARBA" id="ARBA00023136"/>
    </source>
</evidence>
<evidence type="ECO:0000256" key="7">
    <source>
        <dbReference type="ARBA" id="ARBA00023040"/>
    </source>
</evidence>
<name>A0A3Q0RVX1_AMPCI</name>
<dbReference type="Gene3D" id="2.10.50.30">
    <property type="entry name" value="GPCR, family 3, nine cysteines domain"/>
    <property type="match status" value="1"/>
</dbReference>
<feature type="chain" id="PRO_5018628173" evidence="13">
    <location>
        <begin position="20"/>
        <end position="921"/>
    </location>
</feature>
<feature type="transmembrane region" description="Helical" evidence="12">
    <location>
        <begin position="800"/>
        <end position="823"/>
    </location>
</feature>
<feature type="transmembrane region" description="Helical" evidence="12">
    <location>
        <begin position="688"/>
        <end position="706"/>
    </location>
</feature>
<reference evidence="15" key="2">
    <citation type="submission" date="2025-09" db="UniProtKB">
        <authorList>
            <consortium name="Ensembl"/>
        </authorList>
    </citation>
    <scope>IDENTIFICATION</scope>
</reference>
<dbReference type="PROSITE" id="PS00981">
    <property type="entry name" value="G_PROTEIN_RECEP_F3_3"/>
    <property type="match status" value="1"/>
</dbReference>
<evidence type="ECO:0000256" key="5">
    <source>
        <dbReference type="ARBA" id="ARBA00022729"/>
    </source>
</evidence>
<dbReference type="PANTHER" id="PTHR24061">
    <property type="entry name" value="CALCIUM-SENSING RECEPTOR-RELATED"/>
    <property type="match status" value="1"/>
</dbReference>
<evidence type="ECO:0000256" key="4">
    <source>
        <dbReference type="ARBA" id="ARBA00022692"/>
    </source>
</evidence>
<dbReference type="GeneTree" id="ENSGT01150000286997"/>
<dbReference type="AlphaFoldDB" id="A0A3Q0RVX1"/>
<dbReference type="Pfam" id="PF01094">
    <property type="entry name" value="ANF_receptor"/>
    <property type="match status" value="2"/>
</dbReference>
<evidence type="ECO:0000256" key="3">
    <source>
        <dbReference type="ARBA" id="ARBA00022475"/>
    </source>
</evidence>
<keyword evidence="16" id="KW-1185">Reference proteome</keyword>
<keyword evidence="3" id="KW-1003">Cell membrane</keyword>
<comment type="subcellular location">
    <subcellularLocation>
        <location evidence="1">Cell membrane</location>
        <topology evidence="1">Multi-pass membrane protein</topology>
    </subcellularLocation>
</comment>
<dbReference type="Proteomes" id="UP000261340">
    <property type="component" value="Unplaced"/>
</dbReference>
<evidence type="ECO:0000256" key="6">
    <source>
        <dbReference type="ARBA" id="ARBA00022989"/>
    </source>
</evidence>
<dbReference type="FunFam" id="2.10.50.30:FF:000002">
    <property type="entry name" value="Vomeronasal 2 receptor, h1"/>
    <property type="match status" value="1"/>
</dbReference>
<dbReference type="PRINTS" id="PR00248">
    <property type="entry name" value="GPCRMGR"/>
</dbReference>
<dbReference type="SUPFAM" id="SSF53822">
    <property type="entry name" value="Periplasmic binding protein-like I"/>
    <property type="match status" value="1"/>
</dbReference>
<accession>A0A3Q0RVX1</accession>
<evidence type="ECO:0000256" key="1">
    <source>
        <dbReference type="ARBA" id="ARBA00004651"/>
    </source>
</evidence>
<dbReference type="InterPro" id="IPR004073">
    <property type="entry name" value="GPCR_3_vmron_rcpt_2"/>
</dbReference>
<keyword evidence="11" id="KW-0807">Transducer</keyword>
<reference evidence="15" key="1">
    <citation type="submission" date="2025-08" db="UniProtKB">
        <authorList>
            <consortium name="Ensembl"/>
        </authorList>
    </citation>
    <scope>IDENTIFICATION</scope>
</reference>
<dbReference type="PRINTS" id="PR01535">
    <property type="entry name" value="VOMERONASL2R"/>
</dbReference>
<dbReference type="PROSITE" id="PS50259">
    <property type="entry name" value="G_PROTEIN_RECEP_F3_4"/>
    <property type="match status" value="1"/>
</dbReference>
<feature type="signal peptide" evidence="13">
    <location>
        <begin position="1"/>
        <end position="19"/>
    </location>
</feature>
<dbReference type="InterPro" id="IPR017978">
    <property type="entry name" value="GPCR_3_C"/>
</dbReference>
<dbReference type="GO" id="GO:0004930">
    <property type="term" value="F:G protein-coupled receptor activity"/>
    <property type="evidence" value="ECO:0007669"/>
    <property type="project" value="UniProtKB-KW"/>
</dbReference>
<dbReference type="Ensembl" id="ENSACIT00000014946.1">
    <property type="protein sequence ID" value="ENSACIP00000014557.1"/>
    <property type="gene ID" value="ENSACIG00000011228.1"/>
</dbReference>
<feature type="transmembrane region" description="Helical" evidence="12">
    <location>
        <begin position="610"/>
        <end position="632"/>
    </location>
</feature>
<comment type="similarity">
    <text evidence="2">Belongs to the G-protein coupled receptor 3 family.</text>
</comment>
<dbReference type="Pfam" id="PF00003">
    <property type="entry name" value="7tm_3"/>
    <property type="match status" value="1"/>
</dbReference>
<keyword evidence="7" id="KW-0297">G-protein coupled receptor</keyword>
<keyword evidence="10" id="KW-0325">Glycoprotein</keyword>
<feature type="transmembrane region" description="Helical" evidence="12">
    <location>
        <begin position="768"/>
        <end position="788"/>
    </location>
</feature>
<dbReference type="InterPro" id="IPR000068">
    <property type="entry name" value="GPCR_3_Ca_sens_rcpt-rel"/>
</dbReference>
<sequence>MHLFTLLPLPYSLGVLTLAYIQNFCFTSSTTSPVKVCILQNSFQPGFVAEGDYIIGGIFPLHYNQEMPDLNCTYKPPPVKCNGHRFDPRAFRWAQTMRLAVEEINENPELLPNHTLGYKIFDSCAYPLTGQRAAIAVLNGINEDGAPMCSGASPLLAIIGESGSAQSIVVSRILQPFQIPMISYFSSCACFTDRIQYPTFFRVIPNDDYQVKAIAQLLVRFNWTWVGVVNVSVLRFKFMSFCLVSSLQILSYFPMSCFIKVMRNSLARVVVVFSAEGEMTPFLRDYMTQNITGIQWVASEAWVTASVFTRKEYYPYLGGTIGFGIRTGYISRLSKYLERVNPQRYPNNPLVQELWEALYGCRPSLSSASQLPLCSGQESVLEQHSAYLNTSSPRVAYNTYKAVYAIAHSLHNLLMCQPGNGPFENKSCAQSDNVLPWQHLNLVNFDLKGDSVPYYDIINWQRGTSGNIEFVSVGLFDGTKPAGEELVIQEDMIMWAGHQSEVPVSVCSASCLPGFRKAVRHGEPVCCFDCVPCDSGKISNQIIDCTFCPEDFWSNKDRTICIPKKVEFLAYDSLGIALTVISVVGACLTIAVFAVFFYHRKTAIVRVNNSELSFFTLFALTLCFLCSLVFIGEPTFWSCMLRHTAFSITFSLCISCILGKTLVVLAAFSATRPGKNIMKWLGPKQQRAIIFSCTMVQVVICAAWLIHARPYPTRNTKYERSKIILECSVGSSLAFWCVLGYIGLQACLCFVLAFLARKLPGNFNEAKFITFSMLIFCAVWLAFIPAYISSPGNYTDAVESFAILASSFGLLFCLFAPKCYIILLKPEKNTKQHLMGKEKKGGATVDSGKHIPVPTFLRCVASIKLKINEYFSSNGTFTCFKLLACFLCSFVNKMQIYEIYKLLHSVFIYILHSNFFSILNF</sequence>
<dbReference type="PANTHER" id="PTHR24061:SF504">
    <property type="entry name" value="EXTRACELLULAR CALCIUM-SENSING RECEPTOR ISOFORM X2-RELATED"/>
    <property type="match status" value="1"/>
</dbReference>
<keyword evidence="4 12" id="KW-0812">Transmembrane</keyword>
<dbReference type="InterPro" id="IPR028082">
    <property type="entry name" value="Peripla_BP_I"/>
</dbReference>
<dbReference type="InterPro" id="IPR000337">
    <property type="entry name" value="GPCR_3"/>
</dbReference>
<dbReference type="STRING" id="61819.ENSACIP00000014557"/>
<feature type="domain" description="G-protein coupled receptors family 3 profile" evidence="14">
    <location>
        <begin position="574"/>
        <end position="838"/>
    </location>
</feature>
<keyword evidence="9" id="KW-0675">Receptor</keyword>
<dbReference type="GO" id="GO:0005886">
    <property type="term" value="C:plasma membrane"/>
    <property type="evidence" value="ECO:0007669"/>
    <property type="project" value="UniProtKB-SubCell"/>
</dbReference>
<feature type="transmembrane region" description="Helical" evidence="12">
    <location>
        <begin position="733"/>
        <end position="756"/>
    </location>
</feature>
<evidence type="ECO:0000256" key="10">
    <source>
        <dbReference type="ARBA" id="ARBA00023180"/>
    </source>
</evidence>
<keyword evidence="8 12" id="KW-0472">Membrane</keyword>
<organism evidence="15 16">
    <name type="scientific">Amphilophus citrinellus</name>
    <name type="common">Midas cichlid</name>
    <name type="synonym">Cichlasoma citrinellum</name>
    <dbReference type="NCBI Taxonomy" id="61819"/>
    <lineage>
        <taxon>Eukaryota</taxon>
        <taxon>Metazoa</taxon>
        <taxon>Chordata</taxon>
        <taxon>Craniata</taxon>
        <taxon>Vertebrata</taxon>
        <taxon>Euteleostomi</taxon>
        <taxon>Actinopterygii</taxon>
        <taxon>Neopterygii</taxon>
        <taxon>Teleostei</taxon>
        <taxon>Neoteleostei</taxon>
        <taxon>Acanthomorphata</taxon>
        <taxon>Ovalentaria</taxon>
        <taxon>Cichlomorphae</taxon>
        <taxon>Cichliformes</taxon>
        <taxon>Cichlidae</taxon>
        <taxon>New World cichlids</taxon>
        <taxon>Cichlasomatinae</taxon>
        <taxon>Heroini</taxon>
        <taxon>Amphilophus</taxon>
    </lineage>
</organism>
<dbReference type="FunFam" id="3.40.50.2300:FF:000016">
    <property type="entry name" value="Taste 1 receptor member 2"/>
    <property type="match status" value="1"/>
</dbReference>
<feature type="transmembrane region" description="Helical" evidence="12">
    <location>
        <begin position="574"/>
        <end position="598"/>
    </location>
</feature>
<keyword evidence="5 13" id="KW-0732">Signal</keyword>
<feature type="transmembrane region" description="Helical" evidence="12">
    <location>
        <begin position="902"/>
        <end position="919"/>
    </location>
</feature>
<evidence type="ECO:0000256" key="2">
    <source>
        <dbReference type="ARBA" id="ARBA00007242"/>
    </source>
</evidence>